<sequence>MHAWLAALEDTAQHGAPSRVAWLQSALADTTHQTKSTGAWSARLAAHASPQQTAEQLYTLAESLRTEQGVLTSKISTQMSIASDAVQEAAHRAEQLAQDAAPLRDALARTNAVYQAITPAPSTPEAAALASLHMLAHAKDRMLHARAVLQAAESWSRVEPEMQAHLAENDWERAAQRLDGMEQTLQNFDPASEYVTSRRVLLAQMLETLDRAVAPALAEADLETVLRCASVYASVHRPDWFLRHYIAARTSPLQVAWADATAHKPPQEAVSILIANLAQLAQEETRLAPRIVAHPQRQVAALLGAAVDTLSPSLATYIAHDVPLPTIVDIVAHVDEAMSTISVACTPCDAPALDDEQCTRALNAIAPPLPWSTCLTSAFKPYEDAYAEKETQHLQSVFAHGASAFAAQRDRILVATSDSAPDTWARAVDSTAKLIAAQHKEVANLRDAAAQRMRILTKGTQAHALHDAVHNALYLPLVHRVAETVHPLRERYERHAQSIAPTPDALLVEDRDPIQDWDLVYAGLRVLDAARTLGEDVGGDDVAESTRAAQRLVLALLLSHFWQQLDAYAHTAPRIEESSQEVHIPLFSKSPSECMVKLGEGLLNLPRLLESVVARELPTFQYAMDALPYAHDDSVSETVRKSKPSRALSISVLDTDTRPEGYSAEHVLSVWLRSLTCTLVRALQDEIVPRMVRTLHCDRAQLAADVEYMSTIASALNASSPQLLALAAELDTGKRRNGASV</sequence>
<dbReference type="GO" id="GO:0006890">
    <property type="term" value="P:retrograde vesicle-mediated transport, Golgi to endoplasmic reticulum"/>
    <property type="evidence" value="ECO:0007669"/>
    <property type="project" value="TreeGrafter"/>
</dbReference>
<keyword evidence="10" id="KW-1185">Reference proteome</keyword>
<gene>
    <name evidence="9" type="ORF">MVES_001359</name>
</gene>
<evidence type="ECO:0000256" key="2">
    <source>
        <dbReference type="ARBA" id="ARBA00005831"/>
    </source>
</evidence>
<dbReference type="GO" id="GO:0007030">
    <property type="term" value="P:Golgi organization"/>
    <property type="evidence" value="ECO:0007669"/>
    <property type="project" value="TreeGrafter"/>
</dbReference>
<keyword evidence="5" id="KW-0653">Protein transport</keyword>
<keyword evidence="6" id="KW-0333">Golgi apparatus</keyword>
<evidence type="ECO:0000256" key="8">
    <source>
        <dbReference type="ARBA" id="ARBA00031345"/>
    </source>
</evidence>
<keyword evidence="4" id="KW-0813">Transport</keyword>
<evidence type="ECO:0000313" key="10">
    <source>
        <dbReference type="Proteomes" id="UP000232875"/>
    </source>
</evidence>
<dbReference type="GO" id="GO:0006886">
    <property type="term" value="P:intracellular protein transport"/>
    <property type="evidence" value="ECO:0007669"/>
    <property type="project" value="InterPro"/>
</dbReference>
<dbReference type="PANTHER" id="PTHR21443">
    <property type="entry name" value="CONSERVED OLIGOMERIC GOLGI COMPLEX COMPONENT 7"/>
    <property type="match status" value="1"/>
</dbReference>
<evidence type="ECO:0000256" key="7">
    <source>
        <dbReference type="ARBA" id="ARBA00023136"/>
    </source>
</evidence>
<evidence type="ECO:0000256" key="5">
    <source>
        <dbReference type="ARBA" id="ARBA00022927"/>
    </source>
</evidence>
<keyword evidence="7" id="KW-0472">Membrane</keyword>
<reference evidence="9 10" key="1">
    <citation type="submission" date="2017-10" db="EMBL/GenBank/DDBJ databases">
        <title>A novel species of cold-tolerant Malassezia isolated from bats.</title>
        <authorList>
            <person name="Lorch J.M."/>
            <person name="Palmer J.M."/>
            <person name="Vanderwolf K.J."/>
            <person name="Schmidt K.Z."/>
            <person name="Verant M.L."/>
            <person name="Weller T.J."/>
            <person name="Blehert D.S."/>
        </authorList>
    </citation>
    <scope>NUCLEOTIDE SEQUENCE [LARGE SCALE GENOMIC DNA]</scope>
    <source>
        <strain evidence="9 10">NWHC:44797-103</strain>
    </source>
</reference>
<protein>
    <recommendedName>
        <fullName evidence="3">Conserved oligomeric Golgi complex subunit 7</fullName>
    </recommendedName>
    <alternativeName>
        <fullName evidence="8">Component of oligomeric Golgi complex 7</fullName>
    </alternativeName>
</protein>
<evidence type="ECO:0000313" key="9">
    <source>
        <dbReference type="EMBL" id="PKI85093.1"/>
    </source>
</evidence>
<proteinExistence type="inferred from homology"/>
<comment type="subcellular location">
    <subcellularLocation>
        <location evidence="1">Golgi apparatus membrane</location>
        <topology evidence="1">Peripheral membrane protein</topology>
    </subcellularLocation>
</comment>
<dbReference type="Proteomes" id="UP000232875">
    <property type="component" value="Unassembled WGS sequence"/>
</dbReference>
<evidence type="ECO:0000256" key="1">
    <source>
        <dbReference type="ARBA" id="ARBA00004395"/>
    </source>
</evidence>
<dbReference type="AlphaFoldDB" id="A0A2N1JEW7"/>
<dbReference type="STRING" id="2020962.A0A2N1JEW7"/>
<name>A0A2N1JEW7_9BASI</name>
<dbReference type="GO" id="GO:0000139">
    <property type="term" value="C:Golgi membrane"/>
    <property type="evidence" value="ECO:0007669"/>
    <property type="project" value="UniProtKB-SubCell"/>
</dbReference>
<dbReference type="PANTHER" id="PTHR21443:SF0">
    <property type="entry name" value="CONSERVED OLIGOMERIC GOLGI COMPLEX SUBUNIT 7"/>
    <property type="match status" value="1"/>
</dbReference>
<evidence type="ECO:0000256" key="4">
    <source>
        <dbReference type="ARBA" id="ARBA00022448"/>
    </source>
</evidence>
<dbReference type="InterPro" id="IPR019335">
    <property type="entry name" value="COG7"/>
</dbReference>
<dbReference type="EMBL" id="KZ454988">
    <property type="protein sequence ID" value="PKI85093.1"/>
    <property type="molecule type" value="Genomic_DNA"/>
</dbReference>
<comment type="similarity">
    <text evidence="2">Belongs to the COG7 family.</text>
</comment>
<organism evidence="9 10">
    <name type="scientific">Malassezia vespertilionis</name>
    <dbReference type="NCBI Taxonomy" id="2020962"/>
    <lineage>
        <taxon>Eukaryota</taxon>
        <taxon>Fungi</taxon>
        <taxon>Dikarya</taxon>
        <taxon>Basidiomycota</taxon>
        <taxon>Ustilaginomycotina</taxon>
        <taxon>Malasseziomycetes</taxon>
        <taxon>Malasseziales</taxon>
        <taxon>Malasseziaceae</taxon>
        <taxon>Malassezia</taxon>
    </lineage>
</organism>
<evidence type="ECO:0000256" key="3">
    <source>
        <dbReference type="ARBA" id="ARBA00020984"/>
    </source>
</evidence>
<dbReference type="Pfam" id="PF10191">
    <property type="entry name" value="COG7"/>
    <property type="match status" value="1"/>
</dbReference>
<dbReference type="OrthoDB" id="249612at2759"/>
<accession>A0A2N1JEW7</accession>
<dbReference type="GO" id="GO:0017119">
    <property type="term" value="C:Golgi transport complex"/>
    <property type="evidence" value="ECO:0007669"/>
    <property type="project" value="InterPro"/>
</dbReference>
<evidence type="ECO:0000256" key="6">
    <source>
        <dbReference type="ARBA" id="ARBA00023034"/>
    </source>
</evidence>